<evidence type="ECO:0000256" key="1">
    <source>
        <dbReference type="ARBA" id="ARBA00004370"/>
    </source>
</evidence>
<organism evidence="9 10">
    <name type="scientific">Peptoclostridium litorale DSM 5388</name>
    <dbReference type="NCBI Taxonomy" id="1121324"/>
    <lineage>
        <taxon>Bacteria</taxon>
        <taxon>Bacillati</taxon>
        <taxon>Bacillota</taxon>
        <taxon>Clostridia</taxon>
        <taxon>Peptostreptococcales</taxon>
        <taxon>Peptoclostridiaceae</taxon>
        <taxon>Peptoclostridium</taxon>
    </lineage>
</organism>
<dbReference type="InterPro" id="IPR050487">
    <property type="entry name" value="FtsQ_DivIB"/>
</dbReference>
<evidence type="ECO:0000256" key="3">
    <source>
        <dbReference type="ARBA" id="ARBA00022618"/>
    </source>
</evidence>
<evidence type="ECO:0000256" key="7">
    <source>
        <dbReference type="ARBA" id="ARBA00023306"/>
    </source>
</evidence>
<comment type="caution">
    <text evidence="9">The sequence shown here is derived from an EMBL/GenBank/DDBJ whole genome shotgun (WGS) entry which is preliminary data.</text>
</comment>
<evidence type="ECO:0000313" key="10">
    <source>
        <dbReference type="Proteomes" id="UP000027946"/>
    </source>
</evidence>
<dbReference type="InterPro" id="IPR034746">
    <property type="entry name" value="POTRA"/>
</dbReference>
<gene>
    <name evidence="9" type="primary">ftsQ</name>
    <name evidence="9" type="ORF">CLIT_11c00500</name>
</gene>
<dbReference type="AlphaFoldDB" id="A0A069RE53"/>
<name>A0A069RE53_PEPLI</name>
<sequence>MKKKFFLFAIAFLLALSSAFYVAVKFGYFNIKNINVNGLIKLKAENVISFSGVKNGQNIITVKKSKVRESLMQSPYIKDAYIEKDFPSGMDINIIERMEFFCVPYMGAYIIIDEEGMALRVENDINNLDRPILTGIDLDGFKIGNKISMKNEDILQRLLNLLNACLGSDILENISEINIDEKSQIRLRTYRGIVVLIGEGENLEYKIPFLKEILTDLYKKNINYGIIDMKHNGYPVYRQYGGELIEQK</sequence>
<evidence type="ECO:0000313" key="9">
    <source>
        <dbReference type="EMBL" id="KDR95023.1"/>
    </source>
</evidence>
<dbReference type="GO" id="GO:0051301">
    <property type="term" value="P:cell division"/>
    <property type="evidence" value="ECO:0007669"/>
    <property type="project" value="UniProtKB-KW"/>
</dbReference>
<dbReference type="Pfam" id="PF03799">
    <property type="entry name" value="FtsQ_DivIB_C"/>
    <property type="match status" value="1"/>
</dbReference>
<keyword evidence="7" id="KW-0131">Cell cycle</keyword>
<keyword evidence="2" id="KW-1003">Cell membrane</keyword>
<evidence type="ECO:0000256" key="6">
    <source>
        <dbReference type="ARBA" id="ARBA00023136"/>
    </source>
</evidence>
<dbReference type="eggNOG" id="COG1589">
    <property type="taxonomic scope" value="Bacteria"/>
</dbReference>
<reference evidence="9 10" key="1">
    <citation type="submission" date="2014-03" db="EMBL/GenBank/DDBJ databases">
        <title>Genome sequence of Clostridium litorale W6, DSM 5388.</title>
        <authorList>
            <person name="Poehlein A."/>
            <person name="Jagirdar A."/>
            <person name="Khonsari B."/>
            <person name="Chibani C.M."/>
            <person name="Gutierrez Gutierrez D.A."/>
            <person name="Davydova E."/>
            <person name="Alghaithi H.S."/>
            <person name="Nair K.P."/>
            <person name="Dhamotharan K."/>
            <person name="Chandran L."/>
            <person name="G W."/>
            <person name="Daniel R."/>
        </authorList>
    </citation>
    <scope>NUCLEOTIDE SEQUENCE [LARGE SCALE GENOMIC DNA]</scope>
    <source>
        <strain evidence="9 10">W6</strain>
    </source>
</reference>
<keyword evidence="3" id="KW-0132">Cell division</keyword>
<dbReference type="PANTHER" id="PTHR37820">
    <property type="entry name" value="CELL DIVISION PROTEIN DIVIB"/>
    <property type="match status" value="1"/>
</dbReference>
<dbReference type="EMBL" id="JJMM01000011">
    <property type="protein sequence ID" value="KDR95023.1"/>
    <property type="molecule type" value="Genomic_DNA"/>
</dbReference>
<proteinExistence type="predicted"/>
<dbReference type="GO" id="GO:0005886">
    <property type="term" value="C:plasma membrane"/>
    <property type="evidence" value="ECO:0007669"/>
    <property type="project" value="TreeGrafter"/>
</dbReference>
<dbReference type="InterPro" id="IPR013685">
    <property type="entry name" value="POTRA_FtsQ_type"/>
</dbReference>
<dbReference type="PROSITE" id="PS51779">
    <property type="entry name" value="POTRA"/>
    <property type="match status" value="1"/>
</dbReference>
<keyword evidence="10" id="KW-1185">Reference proteome</keyword>
<dbReference type="Gene3D" id="3.10.20.310">
    <property type="entry name" value="membrane protein fhac"/>
    <property type="match status" value="1"/>
</dbReference>
<dbReference type="Proteomes" id="UP000027946">
    <property type="component" value="Unassembled WGS sequence"/>
</dbReference>
<dbReference type="Pfam" id="PF08478">
    <property type="entry name" value="POTRA_1"/>
    <property type="match status" value="1"/>
</dbReference>
<dbReference type="RefSeq" id="WP_038264863.1">
    <property type="nucleotide sequence ID" value="NZ_FSRH01000002.1"/>
</dbReference>
<keyword evidence="4" id="KW-0812">Transmembrane</keyword>
<keyword evidence="6" id="KW-0472">Membrane</keyword>
<evidence type="ECO:0000256" key="5">
    <source>
        <dbReference type="ARBA" id="ARBA00022989"/>
    </source>
</evidence>
<dbReference type="Gene3D" id="3.40.50.10960">
    <property type="match status" value="1"/>
</dbReference>
<feature type="domain" description="POTRA" evidence="8">
    <location>
        <begin position="29"/>
        <end position="97"/>
    </location>
</feature>
<comment type="subcellular location">
    <subcellularLocation>
        <location evidence="1">Membrane</location>
    </subcellularLocation>
</comment>
<dbReference type="PANTHER" id="PTHR37820:SF1">
    <property type="entry name" value="CELL DIVISION PROTEIN FTSQ"/>
    <property type="match status" value="1"/>
</dbReference>
<dbReference type="InterPro" id="IPR005548">
    <property type="entry name" value="Cell_div_FtsQ/DivIB_C"/>
</dbReference>
<keyword evidence="5" id="KW-1133">Transmembrane helix</keyword>
<evidence type="ECO:0000256" key="4">
    <source>
        <dbReference type="ARBA" id="ARBA00022692"/>
    </source>
</evidence>
<protein>
    <submittedName>
        <fullName evidence="9">Putative polypeptide-transport protein FtsQ</fullName>
    </submittedName>
</protein>
<dbReference type="OrthoDB" id="1748794at2"/>
<dbReference type="STRING" id="1121324.CLIT_11c00500"/>
<evidence type="ECO:0000259" key="8">
    <source>
        <dbReference type="PROSITE" id="PS51779"/>
    </source>
</evidence>
<accession>A0A069RE53</accession>
<evidence type="ECO:0000256" key="2">
    <source>
        <dbReference type="ARBA" id="ARBA00022475"/>
    </source>
</evidence>